<evidence type="ECO:0000256" key="2">
    <source>
        <dbReference type="ARBA" id="ARBA00005573"/>
    </source>
</evidence>
<reference evidence="10 11" key="2">
    <citation type="submission" date="2018-11" db="EMBL/GenBank/DDBJ databases">
        <authorList>
            <consortium name="Pathogen Informatics"/>
        </authorList>
    </citation>
    <scope>NUCLEOTIDE SEQUENCE [LARGE SCALE GENOMIC DNA]</scope>
</reference>
<evidence type="ECO:0000256" key="4">
    <source>
        <dbReference type="ARBA" id="ARBA00022816"/>
    </source>
</evidence>
<dbReference type="PANTHER" id="PTHR13373:SF21">
    <property type="entry name" value="NUCLEAR PORE COMPLEX PROTEIN NUP85"/>
    <property type="match status" value="1"/>
</dbReference>
<keyword evidence="9" id="KW-0472">Membrane</keyword>
<comment type="subunit">
    <text evidence="9">Component of the nuclear pore complex (NPC).</text>
</comment>
<dbReference type="GO" id="GO:0006406">
    <property type="term" value="P:mRNA export from nucleus"/>
    <property type="evidence" value="ECO:0007669"/>
    <property type="project" value="TreeGrafter"/>
</dbReference>
<evidence type="ECO:0000256" key="7">
    <source>
        <dbReference type="ARBA" id="ARBA00023132"/>
    </source>
</evidence>
<sequence>MFCLDGSIKGELLRAVSLKNADQRSLTHPAMQTLIHESYCTPTFSRAQKLAKEATIRVDDLRLLSLEYRSALRGTQSSLGDEDSELRETLNVYELIWSLAESIFINPHVSSIVVDVAMWSQVCLARTTYADEKYKNGIIEVAYFVLSGLFSSAAAFLESYATLTDDAAIAELSKLIANINIALLNDANTQIDFINQQKAVRDLCDSGRLWGKGEAEKIALIVSGDPSALKRISGLLDSWFELMPAYLMFLRPCATLSDLHEIVQECMKMHGSQNEGSVDEVMSTLFSLDSLRALQLICTSSPDWWLSAHLADLLYKCDPRTTTAHGVDARQFILIEYAKSLFAEPGMWRVAVDYLLECGEEGCENLALLIETMPIDNEKTAIALSGVCAKASLRQIASDVAKTMAYKLLREEHWGSALSWAMRSGDPSLTSMVADQIAGRCSPETVSTIGMLAHLSAEMVQSPSLLFLHKYHSFRNSLMEGAKGDAAALLVDLITSDFAPRKFRPVLFTDLIAILSYEDEIIVDKEATLNMIQYLNRNDAEQGFGVEQLEDENMDELSKKCDMLRYALLNNLANAIAN</sequence>
<keyword evidence="5 9" id="KW-0653">Protein transport</keyword>
<dbReference type="Pfam" id="PF07575">
    <property type="entry name" value="Nucleopor_Nup85"/>
    <property type="match status" value="1"/>
</dbReference>
<proteinExistence type="inferred from homology"/>
<dbReference type="EMBL" id="UYWY01020663">
    <property type="protein sequence ID" value="VDM42234.1"/>
    <property type="molecule type" value="Genomic_DNA"/>
</dbReference>
<evidence type="ECO:0000313" key="10">
    <source>
        <dbReference type="EMBL" id="VDM42234.1"/>
    </source>
</evidence>
<keyword evidence="6 9" id="KW-0811">Translocation</keyword>
<dbReference type="GO" id="GO:0045893">
    <property type="term" value="P:positive regulation of DNA-templated transcription"/>
    <property type="evidence" value="ECO:0007669"/>
    <property type="project" value="TreeGrafter"/>
</dbReference>
<dbReference type="GO" id="GO:0031080">
    <property type="term" value="C:nuclear pore outer ring"/>
    <property type="evidence" value="ECO:0007669"/>
    <property type="project" value="TreeGrafter"/>
</dbReference>
<reference evidence="12" key="1">
    <citation type="submission" date="2016-06" db="UniProtKB">
        <authorList>
            <consortium name="WormBaseParasite"/>
        </authorList>
    </citation>
    <scope>IDENTIFICATION</scope>
</reference>
<dbReference type="Proteomes" id="UP000050794">
    <property type="component" value="Unassembled WGS sequence"/>
</dbReference>
<evidence type="ECO:0000256" key="6">
    <source>
        <dbReference type="ARBA" id="ARBA00023010"/>
    </source>
</evidence>
<dbReference type="AlphaFoldDB" id="A0A183UQZ3"/>
<name>A0A183UQZ3_TOXCA</name>
<accession>A0A183UQZ3</accession>
<evidence type="ECO:0000313" key="12">
    <source>
        <dbReference type="WBParaSite" id="TCNE_0001091301-mRNA-1"/>
    </source>
</evidence>
<dbReference type="InterPro" id="IPR011502">
    <property type="entry name" value="Nucleoporin_Nup85"/>
</dbReference>
<evidence type="ECO:0000256" key="9">
    <source>
        <dbReference type="RuleBase" id="RU365073"/>
    </source>
</evidence>
<protein>
    <recommendedName>
        <fullName evidence="9">Nuclear pore complex protein Nup85</fullName>
    </recommendedName>
</protein>
<keyword evidence="3 9" id="KW-0813">Transport</keyword>
<dbReference type="WBParaSite" id="TCNE_0001091301-mRNA-1">
    <property type="protein sequence ID" value="TCNE_0001091301-mRNA-1"/>
    <property type="gene ID" value="TCNE_0001091301"/>
</dbReference>
<evidence type="ECO:0000256" key="1">
    <source>
        <dbReference type="ARBA" id="ARBA00004567"/>
    </source>
</evidence>
<dbReference type="GO" id="GO:0017056">
    <property type="term" value="F:structural constituent of nuclear pore"/>
    <property type="evidence" value="ECO:0007669"/>
    <property type="project" value="TreeGrafter"/>
</dbReference>
<keyword evidence="7 9" id="KW-0906">Nuclear pore complex</keyword>
<comment type="subcellular location">
    <subcellularLocation>
        <location evidence="1 9">Nucleus</location>
        <location evidence="1 9">Nuclear pore complex</location>
    </subcellularLocation>
</comment>
<dbReference type="GO" id="GO:0031965">
    <property type="term" value="C:nuclear membrane"/>
    <property type="evidence" value="ECO:0007669"/>
    <property type="project" value="UniProtKB-UniRule"/>
</dbReference>
<keyword evidence="4 9" id="KW-0509">mRNA transport</keyword>
<evidence type="ECO:0000313" key="11">
    <source>
        <dbReference type="Proteomes" id="UP000050794"/>
    </source>
</evidence>
<evidence type="ECO:0000256" key="8">
    <source>
        <dbReference type="ARBA" id="ARBA00023242"/>
    </source>
</evidence>
<dbReference type="PANTHER" id="PTHR13373">
    <property type="entry name" value="FROUNT PROTEIN-RELATED"/>
    <property type="match status" value="1"/>
</dbReference>
<comment type="similarity">
    <text evidence="2 9">Belongs to the nucleoporin Nup85 family.</text>
</comment>
<keyword evidence="8 9" id="KW-0539">Nucleus</keyword>
<dbReference type="GO" id="GO:0006606">
    <property type="term" value="P:protein import into nucleus"/>
    <property type="evidence" value="ECO:0007669"/>
    <property type="project" value="TreeGrafter"/>
</dbReference>
<comment type="function">
    <text evidence="9">Functions as a component of the nuclear pore complex (NPC).</text>
</comment>
<evidence type="ECO:0000256" key="3">
    <source>
        <dbReference type="ARBA" id="ARBA00022448"/>
    </source>
</evidence>
<keyword evidence="11" id="KW-1185">Reference proteome</keyword>
<gene>
    <name evidence="10" type="ORF">TCNE_LOCUS10913</name>
</gene>
<evidence type="ECO:0000256" key="5">
    <source>
        <dbReference type="ARBA" id="ARBA00022927"/>
    </source>
</evidence>
<organism evidence="11 12">
    <name type="scientific">Toxocara canis</name>
    <name type="common">Canine roundworm</name>
    <dbReference type="NCBI Taxonomy" id="6265"/>
    <lineage>
        <taxon>Eukaryota</taxon>
        <taxon>Metazoa</taxon>
        <taxon>Ecdysozoa</taxon>
        <taxon>Nematoda</taxon>
        <taxon>Chromadorea</taxon>
        <taxon>Rhabditida</taxon>
        <taxon>Spirurina</taxon>
        <taxon>Ascaridomorpha</taxon>
        <taxon>Ascaridoidea</taxon>
        <taxon>Toxocaridae</taxon>
        <taxon>Toxocara</taxon>
    </lineage>
</organism>